<keyword evidence="1 9" id="KW-0540">Nuclease</keyword>
<evidence type="ECO:0000313" key="12">
    <source>
        <dbReference type="Proteomes" id="UP000032309"/>
    </source>
</evidence>
<dbReference type="EMBL" id="BAFN01000001">
    <property type="protein sequence ID" value="GAN31827.1"/>
    <property type="molecule type" value="Genomic_DNA"/>
</dbReference>
<dbReference type="NCBIfam" id="TIGR00372">
    <property type="entry name" value="cas4"/>
    <property type="match status" value="1"/>
</dbReference>
<dbReference type="Pfam" id="PF01930">
    <property type="entry name" value="Cas_Cas4"/>
    <property type="match status" value="1"/>
</dbReference>
<organism evidence="11 12">
    <name type="scientific">Candidatus Brocadia sinica JPN1</name>
    <dbReference type="NCBI Taxonomy" id="1197129"/>
    <lineage>
        <taxon>Bacteria</taxon>
        <taxon>Pseudomonadati</taxon>
        <taxon>Planctomycetota</taxon>
        <taxon>Candidatus Brocadiia</taxon>
        <taxon>Candidatus Brocadiales</taxon>
        <taxon>Candidatus Brocadiaceae</taxon>
        <taxon>Candidatus Brocadia</taxon>
    </lineage>
</organism>
<comment type="cofactor">
    <cofactor evidence="9">
        <name>Mg(2+)</name>
        <dbReference type="ChEBI" id="CHEBI:18420"/>
    </cofactor>
    <cofactor evidence="9">
        <name>Mn(2+)</name>
        <dbReference type="ChEBI" id="CHEBI:29035"/>
    </cofactor>
    <text evidence="9">Mg(2+) or Mn(2+) required for ssDNA cleavage activity.</text>
</comment>
<dbReference type="InterPro" id="IPR011604">
    <property type="entry name" value="PDDEXK-like_dom_sf"/>
</dbReference>
<evidence type="ECO:0000313" key="11">
    <source>
        <dbReference type="EMBL" id="GAN31827.1"/>
    </source>
</evidence>
<protein>
    <recommendedName>
        <fullName evidence="9">CRISPR-associated exonuclease Cas4</fullName>
        <ecNumber evidence="9">3.1.12.1</ecNumber>
    </recommendedName>
</protein>
<evidence type="ECO:0000256" key="4">
    <source>
        <dbReference type="ARBA" id="ARBA00022839"/>
    </source>
</evidence>
<comment type="caution">
    <text evidence="11">The sequence shown here is derived from an EMBL/GenBank/DDBJ whole genome shotgun (WGS) entry which is preliminary data.</text>
</comment>
<evidence type="ECO:0000256" key="8">
    <source>
        <dbReference type="ARBA" id="ARBA00023211"/>
    </source>
</evidence>
<evidence type="ECO:0000256" key="5">
    <source>
        <dbReference type="ARBA" id="ARBA00023004"/>
    </source>
</evidence>
<dbReference type="InterPro" id="IPR013343">
    <property type="entry name" value="CRISPR-assoc_prot_Cas4"/>
</dbReference>
<name>A0ABQ0JSY3_9BACT</name>
<dbReference type="Proteomes" id="UP000032309">
    <property type="component" value="Unassembled WGS sequence"/>
</dbReference>
<keyword evidence="4 9" id="KW-0269">Exonuclease</keyword>
<reference evidence="12" key="1">
    <citation type="journal article" date="2015" name="Genome Announc.">
        <title>Draft Genome Sequence of an Anaerobic Ammonium-Oxidizing Bacterium, "Candidatus Brocadia sinica".</title>
        <authorList>
            <person name="Oshiki M."/>
            <person name="Shinyako-Hata K."/>
            <person name="Satoh H."/>
            <person name="Okabe S."/>
        </authorList>
    </citation>
    <scope>NUCLEOTIDE SEQUENCE [LARGE SCALE GENOMIC DNA]</scope>
    <source>
        <strain evidence="12">JPN1</strain>
    </source>
</reference>
<keyword evidence="3 9" id="KW-0378">Hydrolase</keyword>
<dbReference type="EC" id="3.1.12.1" evidence="9"/>
<dbReference type="PANTHER" id="PTHR37168:SF1">
    <property type="entry name" value="CRISPR-ASSOCIATED EXONUCLEASE CAS4"/>
    <property type="match status" value="1"/>
</dbReference>
<proteinExistence type="inferred from homology"/>
<evidence type="ECO:0000256" key="2">
    <source>
        <dbReference type="ARBA" id="ARBA00022723"/>
    </source>
</evidence>
<dbReference type="Gene3D" id="3.90.320.10">
    <property type="match status" value="1"/>
</dbReference>
<keyword evidence="6 9" id="KW-0411">Iron-sulfur</keyword>
<comment type="similarity">
    <text evidence="9">Belongs to the CRISPR-associated exonuclease Cas4 family.</text>
</comment>
<sequence>MDVNLKSIRFTGTQMNYYFLCKKKLWYFSRNIEMEQTSDAVYLGKLIHETSYEREKKEIDIDDTIKIDFIGKDRVIHEVKKSDKVEEPHIWQLKYYLWYLKQKGAEGITGKINYPKLKKTLDVFLEQGDDEKIQSILKEIQDIVNAELPPPHQKTKMCKCCSYGDICWV</sequence>
<comment type="cofactor">
    <cofactor evidence="9">
        <name>iron-sulfur cluster</name>
        <dbReference type="ChEBI" id="CHEBI:30408"/>
    </cofactor>
</comment>
<dbReference type="PANTHER" id="PTHR37168">
    <property type="entry name" value="CRISPR-ASSOCIATED EXONUCLEASE CAS4"/>
    <property type="match status" value="1"/>
</dbReference>
<keyword evidence="5 9" id="KW-0408">Iron</keyword>
<dbReference type="InterPro" id="IPR022765">
    <property type="entry name" value="Dna2/Cas4_DUF83"/>
</dbReference>
<evidence type="ECO:0000256" key="6">
    <source>
        <dbReference type="ARBA" id="ARBA00023014"/>
    </source>
</evidence>
<evidence type="ECO:0000259" key="10">
    <source>
        <dbReference type="Pfam" id="PF01930"/>
    </source>
</evidence>
<evidence type="ECO:0000256" key="9">
    <source>
        <dbReference type="RuleBase" id="RU365022"/>
    </source>
</evidence>
<evidence type="ECO:0000256" key="3">
    <source>
        <dbReference type="ARBA" id="ARBA00022801"/>
    </source>
</evidence>
<evidence type="ECO:0000256" key="1">
    <source>
        <dbReference type="ARBA" id="ARBA00022722"/>
    </source>
</evidence>
<keyword evidence="7 9" id="KW-0051">Antiviral defense</keyword>
<keyword evidence="8 9" id="KW-0464">Manganese</keyword>
<keyword evidence="2 9" id="KW-0479">Metal-binding</keyword>
<feature type="domain" description="DUF83" evidence="10">
    <location>
        <begin position="11"/>
        <end position="168"/>
    </location>
</feature>
<gene>
    <name evidence="11" type="ORF">BROSI_A0331</name>
</gene>
<comment type="function">
    <text evidence="9">CRISPR (clustered regularly interspaced short palindromic repeat) is an adaptive immune system that provides protection against mobile genetic elements (viruses, transposable elements and conjugative plasmids). CRISPR clusters contain sequences complementary to antecedent mobile elements and target invading nucleic acids. CRISPR clusters are transcribed and processed into CRISPR RNA (crRNA).</text>
</comment>
<keyword evidence="12" id="KW-1185">Reference proteome</keyword>
<dbReference type="RefSeq" id="WP_052561748.1">
    <property type="nucleotide sequence ID" value="NZ_BAFN01000001.1"/>
</dbReference>
<evidence type="ECO:0000256" key="7">
    <source>
        <dbReference type="ARBA" id="ARBA00023118"/>
    </source>
</evidence>
<accession>A0ABQ0JSY3</accession>